<dbReference type="Proteomes" id="UP000217768">
    <property type="component" value="Unassembled WGS sequence"/>
</dbReference>
<protein>
    <recommendedName>
        <fullName evidence="2">Guanylate cyclase domain-containing protein</fullName>
    </recommendedName>
</protein>
<dbReference type="SMART" id="SM00044">
    <property type="entry name" value="CYCc"/>
    <property type="match status" value="1"/>
</dbReference>
<feature type="domain" description="Guanylate cyclase" evidence="2">
    <location>
        <begin position="438"/>
        <end position="554"/>
    </location>
</feature>
<dbReference type="GO" id="GO:0035556">
    <property type="term" value="P:intracellular signal transduction"/>
    <property type="evidence" value="ECO:0007669"/>
    <property type="project" value="InterPro"/>
</dbReference>
<proteinExistence type="inferred from homology"/>
<dbReference type="GO" id="GO:0006171">
    <property type="term" value="P:cAMP biosynthetic process"/>
    <property type="evidence" value="ECO:0007669"/>
    <property type="project" value="TreeGrafter"/>
</dbReference>
<dbReference type="GO" id="GO:0004016">
    <property type="term" value="F:adenylate cyclase activity"/>
    <property type="evidence" value="ECO:0007669"/>
    <property type="project" value="UniProtKB-ARBA"/>
</dbReference>
<evidence type="ECO:0000313" key="3">
    <source>
        <dbReference type="EMBL" id="PBA25276.1"/>
    </source>
</evidence>
<dbReference type="PROSITE" id="PS50125">
    <property type="entry name" value="GUANYLATE_CYCLASE_2"/>
    <property type="match status" value="1"/>
</dbReference>
<dbReference type="GeneID" id="75271385"/>
<gene>
    <name evidence="3" type="ORF">CKJ66_19490</name>
</gene>
<sequence length="620" mass="67603">MKFESMRRSWAWTFDLPPDELWPVLADTKRFNEALGLPPYTLEETPQPNGTILRRGRAKAAGFAQEWEEKPYEWIAGRHFRQRRVFSKGPFRRFGPVFDVEPDGRGGSRVSYTLEWEPLNLAGRLFGTRLAVQAGKNVKRRILEAVTFAHGAAEPERLTPFVLREPVMPPSARERATAMARDIDSSPYGNGLGDRLVERVLNAMAADLARLRPKVLAGELGVPPRAATEACLAGVRAGLLGMRWDLLCPNCRGAKASVPTLAELPHGAHCSSCNIDYDRDFERNVELTFTPSPTVRPLPEGDFCLSGPMSTEHVAVQVLLRPGERRTVPVDLPAGSYRLRTLHPGHAVEVDYEAGAFPGLHITATGAELLATSEPTDRPGTVTFVNDAGFELAALIEERTWTRETLTAPEVLSLQVFRDLFAEATLRPGDDAGISQVALLFTDLRGSTELYERVGDATAYNLVREHFTLLAEVVRDHDGAVVKTIGDAVMASFDDPAQAVRAALAMQHRIVAAASGAEPLVLKIGVHAGPSVVVTLNDRLDYFGSTVNMTARLQGQSAGGDIVLSQALACDPAVREMLSTVTQRRETVALKGFTEPVGFVRLVSCESTGIADLDHTVESS</sequence>
<dbReference type="Pfam" id="PF19363">
    <property type="entry name" value="DUF5939"/>
    <property type="match status" value="1"/>
</dbReference>
<comment type="caution">
    <text evidence="3">The sequence shown here is derived from an EMBL/GenBank/DDBJ whole genome shotgun (WGS) entry which is preliminary data.</text>
</comment>
<dbReference type="CDD" id="cd07302">
    <property type="entry name" value="CHD"/>
    <property type="match status" value="1"/>
</dbReference>
<evidence type="ECO:0000256" key="1">
    <source>
        <dbReference type="ARBA" id="ARBA00005381"/>
    </source>
</evidence>
<dbReference type="SUPFAM" id="SSF55961">
    <property type="entry name" value="Bet v1-like"/>
    <property type="match status" value="1"/>
</dbReference>
<dbReference type="InterPro" id="IPR029787">
    <property type="entry name" value="Nucleotide_cyclase"/>
</dbReference>
<dbReference type="RefSeq" id="WP_075545901.1">
    <property type="nucleotide sequence ID" value="NZ_JAEKMM010000004.1"/>
</dbReference>
<dbReference type="InterPro" id="IPR050697">
    <property type="entry name" value="Adenylyl/Guanylyl_Cyclase_3/4"/>
</dbReference>
<accession>A0A2A2ZFN5</accession>
<dbReference type="InterPro" id="IPR045983">
    <property type="entry name" value="GUC-dom-containing_N"/>
</dbReference>
<dbReference type="EMBL" id="NSFD01000047">
    <property type="protein sequence ID" value="PBA25276.1"/>
    <property type="molecule type" value="Genomic_DNA"/>
</dbReference>
<organism evidence="3 4">
    <name type="scientific">Mycobacterium avium</name>
    <dbReference type="NCBI Taxonomy" id="1764"/>
    <lineage>
        <taxon>Bacteria</taxon>
        <taxon>Bacillati</taxon>
        <taxon>Actinomycetota</taxon>
        <taxon>Actinomycetes</taxon>
        <taxon>Mycobacteriales</taxon>
        <taxon>Mycobacteriaceae</taxon>
        <taxon>Mycobacterium</taxon>
        <taxon>Mycobacterium avium complex (MAC)</taxon>
    </lineage>
</organism>
<dbReference type="PANTHER" id="PTHR43081">
    <property type="entry name" value="ADENYLATE CYCLASE, TERMINAL-DIFFERENTIATION SPECIFIC-RELATED"/>
    <property type="match status" value="1"/>
</dbReference>
<dbReference type="PANTHER" id="PTHR43081:SF19">
    <property type="entry name" value="PH-SENSITIVE ADENYLATE CYCLASE RV1264"/>
    <property type="match status" value="1"/>
</dbReference>
<dbReference type="Gene3D" id="3.30.70.1230">
    <property type="entry name" value="Nucleotide cyclase"/>
    <property type="match status" value="1"/>
</dbReference>
<dbReference type="Pfam" id="PF00211">
    <property type="entry name" value="Guanylate_cyc"/>
    <property type="match status" value="1"/>
</dbReference>
<evidence type="ECO:0000313" key="4">
    <source>
        <dbReference type="Proteomes" id="UP000217768"/>
    </source>
</evidence>
<dbReference type="SUPFAM" id="SSF55073">
    <property type="entry name" value="Nucleotide cyclase"/>
    <property type="match status" value="1"/>
</dbReference>
<dbReference type="Gene3D" id="3.30.530.20">
    <property type="match status" value="1"/>
</dbReference>
<evidence type="ECO:0000259" key="2">
    <source>
        <dbReference type="PROSITE" id="PS50125"/>
    </source>
</evidence>
<dbReference type="InterPro" id="IPR023393">
    <property type="entry name" value="START-like_dom_sf"/>
</dbReference>
<dbReference type="InterPro" id="IPR001054">
    <property type="entry name" value="A/G_cyclase"/>
</dbReference>
<name>A0A2A2ZFN5_MYCAV</name>
<reference evidence="3 4" key="1">
    <citation type="submission" date="2017-08" db="EMBL/GenBank/DDBJ databases">
        <title>Phylogenetic analysis of Mycobacterium avium complex whole genomes.</title>
        <authorList>
            <person name="Caverly L.J."/>
            <person name="Spilker T."/>
            <person name="Lipuma J."/>
        </authorList>
    </citation>
    <scope>NUCLEOTIDE SEQUENCE [LARGE SCALE GENOMIC DNA]</scope>
    <source>
        <strain evidence="3 4">FLAC0165</strain>
    </source>
</reference>
<dbReference type="AlphaFoldDB" id="A0A2A2ZFN5"/>
<comment type="similarity">
    <text evidence="1">Belongs to the adenylyl cyclase class-3 family.</text>
</comment>